<dbReference type="Proteomes" id="UP000240527">
    <property type="component" value="Chromosome"/>
</dbReference>
<name>A0ABM6TCF2_9CAUL</name>
<dbReference type="EMBL" id="CP027850">
    <property type="protein sequence ID" value="AVQ00596.1"/>
    <property type="molecule type" value="Genomic_DNA"/>
</dbReference>
<evidence type="ECO:0008006" key="4">
    <source>
        <dbReference type="Google" id="ProtNLM"/>
    </source>
</evidence>
<gene>
    <name evidence="2" type="ORF">B7G68_01190</name>
</gene>
<evidence type="ECO:0000313" key="3">
    <source>
        <dbReference type="Proteomes" id="UP000240527"/>
    </source>
</evidence>
<keyword evidence="1" id="KW-0732">Signal</keyword>
<keyword evidence="3" id="KW-1185">Reference proteome</keyword>
<feature type="signal peptide" evidence="1">
    <location>
        <begin position="1"/>
        <end position="22"/>
    </location>
</feature>
<feature type="chain" id="PRO_5045747532" description="TonB family protein" evidence="1">
    <location>
        <begin position="23"/>
        <end position="447"/>
    </location>
</feature>
<sequence length="447" mass="46953">MLSRKILAAMLMAGVSLTAAHADDNDEGPPQTGWRPRFVTSVPDAKMKAAFPKGATVTGRALLGCVATKDGKLADCKVLKEAPAGQGFGEAALSVVGYERIKTTDETGASVEGRPVKSLLEFLAPGDANPDWIRKPNGRDLANVFPKAALDKRVGGRATIHCKVTVEGFLDACKVRSEEPAGMNFGAAGLQLAPQFRLSPKIRGGKAVPGGDVSIPIIWEAPTGAAPLNTTPIVLDPPWTRVPTQAEVAAVWPKGAAGLSSGQAALRCVLAKTGQLRSCDVISEEPRGKGFGRAAQDLSKLFQVNVAPDDKHLRDYKVDVPFRFRDPASPDNRKLTKPRWVATLTPEGMALIYPEAALKAKVLAGQAAATCVVTAEGRLANCEAARETPAGLDFGAAAIKAAALMRMNPWTKEGDTLDGLKVTVPFQFSMDSSAPAEPAKPAPGGQP</sequence>
<reference evidence="2 3" key="1">
    <citation type="journal article" date="2015" name="Biotechnol. Bioeng.">
        <title>Genome sequence and phenotypic characterization of Caulobacter segnis.</title>
        <authorList>
            <person name="Patel S."/>
            <person name="Fletcher B."/>
            <person name="Scott D.C."/>
            <person name="Ely B."/>
        </authorList>
    </citation>
    <scope>NUCLEOTIDE SEQUENCE [LARGE SCALE GENOMIC DNA]</scope>
    <source>
        <strain evidence="2 3">TK0059</strain>
    </source>
</reference>
<evidence type="ECO:0000256" key="1">
    <source>
        <dbReference type="SAM" id="SignalP"/>
    </source>
</evidence>
<dbReference type="Gene3D" id="3.30.1150.10">
    <property type="match status" value="2"/>
</dbReference>
<dbReference type="RefSeq" id="WP_013077418.1">
    <property type="nucleotide sequence ID" value="NZ_CP027850.1"/>
</dbReference>
<proteinExistence type="predicted"/>
<organism evidence="2 3">
    <name type="scientific">Caulobacter segnis</name>
    <dbReference type="NCBI Taxonomy" id="88688"/>
    <lineage>
        <taxon>Bacteria</taxon>
        <taxon>Pseudomonadati</taxon>
        <taxon>Pseudomonadota</taxon>
        <taxon>Alphaproteobacteria</taxon>
        <taxon>Caulobacterales</taxon>
        <taxon>Caulobacteraceae</taxon>
        <taxon>Caulobacter</taxon>
    </lineage>
</organism>
<accession>A0ABM6TCF2</accession>
<evidence type="ECO:0000313" key="2">
    <source>
        <dbReference type="EMBL" id="AVQ00596.1"/>
    </source>
</evidence>
<dbReference type="SUPFAM" id="SSF74653">
    <property type="entry name" value="TolA/TonB C-terminal domain"/>
    <property type="match status" value="2"/>
</dbReference>
<protein>
    <recommendedName>
        <fullName evidence="4">TonB family protein</fullName>
    </recommendedName>
</protein>